<dbReference type="EC" id="2.1.1.-" evidence="6"/>
<dbReference type="PIRSF" id="PIRSF003078">
    <property type="entry name" value="GidB"/>
    <property type="match status" value="1"/>
</dbReference>
<evidence type="ECO:0000313" key="8">
    <source>
        <dbReference type="Proteomes" id="UP000823613"/>
    </source>
</evidence>
<feature type="binding site" evidence="6">
    <location>
        <position position="77"/>
    </location>
    <ligand>
        <name>S-adenosyl-L-methionine</name>
        <dbReference type="ChEBI" id="CHEBI:59789"/>
    </ligand>
</feature>
<reference evidence="7" key="1">
    <citation type="submission" date="2020-10" db="EMBL/GenBank/DDBJ databases">
        <authorList>
            <person name="Gilroy R."/>
        </authorList>
    </citation>
    <scope>NUCLEOTIDE SEQUENCE</scope>
    <source>
        <strain evidence="7">11159</strain>
    </source>
</reference>
<organism evidence="7 8">
    <name type="scientific">Candidatus Onthovivens merdipullorum</name>
    <dbReference type="NCBI Taxonomy" id="2840889"/>
    <lineage>
        <taxon>Bacteria</taxon>
        <taxon>Bacillati</taxon>
        <taxon>Bacillota</taxon>
        <taxon>Bacilli</taxon>
        <taxon>Bacillales</taxon>
        <taxon>Candidatus Onthovivens</taxon>
    </lineage>
</organism>
<comment type="function">
    <text evidence="6">Specifically methylates the N7 position of guanine in position 535 of 16S rRNA.</text>
</comment>
<keyword evidence="5 6" id="KW-0949">S-adenosyl-L-methionine</keyword>
<comment type="subcellular location">
    <subcellularLocation>
        <location evidence="6">Cytoplasm</location>
    </subcellularLocation>
</comment>
<dbReference type="InterPro" id="IPR003682">
    <property type="entry name" value="rRNA_ssu_MeTfrase_G"/>
</dbReference>
<feature type="binding site" evidence="6">
    <location>
        <begin position="95"/>
        <end position="97"/>
    </location>
    <ligand>
        <name>S-adenosyl-L-methionine</name>
        <dbReference type="ChEBI" id="CHEBI:59789"/>
    </ligand>
</feature>
<gene>
    <name evidence="6 7" type="primary">rsmG</name>
    <name evidence="7" type="ORF">IAC58_06620</name>
</gene>
<dbReference type="HAMAP" id="MF_00074">
    <property type="entry name" value="16SrRNA_methyltr_G"/>
    <property type="match status" value="1"/>
</dbReference>
<dbReference type="AlphaFoldDB" id="A0A9D9GXR8"/>
<keyword evidence="4 6" id="KW-0808">Transferase</keyword>
<name>A0A9D9GXR8_9BACL</name>
<evidence type="ECO:0000256" key="2">
    <source>
        <dbReference type="ARBA" id="ARBA00022552"/>
    </source>
</evidence>
<comment type="caution">
    <text evidence="7">The sequence shown here is derived from an EMBL/GenBank/DDBJ whole genome shotgun (WGS) entry which is preliminary data.</text>
</comment>
<dbReference type="PANTHER" id="PTHR31760:SF0">
    <property type="entry name" value="S-ADENOSYL-L-METHIONINE-DEPENDENT METHYLTRANSFERASES SUPERFAMILY PROTEIN"/>
    <property type="match status" value="1"/>
</dbReference>
<dbReference type="GO" id="GO:0070043">
    <property type="term" value="F:rRNA (guanine-N7-)-methyltransferase activity"/>
    <property type="evidence" value="ECO:0007669"/>
    <property type="project" value="UniProtKB-UniRule"/>
</dbReference>
<feature type="binding site" evidence="6">
    <location>
        <begin position="123"/>
        <end position="124"/>
    </location>
    <ligand>
        <name>S-adenosyl-L-methionine</name>
        <dbReference type="ChEBI" id="CHEBI:59789"/>
    </ligand>
</feature>
<dbReference type="CDD" id="cd02440">
    <property type="entry name" value="AdoMet_MTases"/>
    <property type="match status" value="1"/>
</dbReference>
<dbReference type="Pfam" id="PF02527">
    <property type="entry name" value="GidB"/>
    <property type="match status" value="1"/>
</dbReference>
<dbReference type="InterPro" id="IPR029063">
    <property type="entry name" value="SAM-dependent_MTases_sf"/>
</dbReference>
<evidence type="ECO:0000313" key="7">
    <source>
        <dbReference type="EMBL" id="MBO8428197.1"/>
    </source>
</evidence>
<feature type="binding site" evidence="6">
    <location>
        <position position="72"/>
    </location>
    <ligand>
        <name>S-adenosyl-L-methionine</name>
        <dbReference type="ChEBI" id="CHEBI:59789"/>
    </ligand>
</feature>
<dbReference type="GO" id="GO:0005829">
    <property type="term" value="C:cytosol"/>
    <property type="evidence" value="ECO:0007669"/>
    <property type="project" value="TreeGrafter"/>
</dbReference>
<keyword evidence="2 6" id="KW-0698">rRNA processing</keyword>
<evidence type="ECO:0000256" key="5">
    <source>
        <dbReference type="ARBA" id="ARBA00022691"/>
    </source>
</evidence>
<evidence type="ECO:0000256" key="4">
    <source>
        <dbReference type="ARBA" id="ARBA00022679"/>
    </source>
</evidence>
<keyword evidence="3 6" id="KW-0489">Methyltransferase</keyword>
<proteinExistence type="inferred from homology"/>
<reference evidence="7" key="2">
    <citation type="journal article" date="2021" name="PeerJ">
        <title>Extensive microbial diversity within the chicken gut microbiome revealed by metagenomics and culture.</title>
        <authorList>
            <person name="Gilroy R."/>
            <person name="Ravi A."/>
            <person name="Getino M."/>
            <person name="Pursley I."/>
            <person name="Horton D.L."/>
            <person name="Alikhan N.F."/>
            <person name="Baker D."/>
            <person name="Gharbi K."/>
            <person name="Hall N."/>
            <person name="Watson M."/>
            <person name="Adriaenssens E.M."/>
            <person name="Foster-Nyarko E."/>
            <person name="Jarju S."/>
            <person name="Secka A."/>
            <person name="Antonio M."/>
            <person name="Oren A."/>
            <person name="Chaudhuri R.R."/>
            <person name="La Ragione R."/>
            <person name="Hildebrand F."/>
            <person name="Pallen M.J."/>
        </authorList>
    </citation>
    <scope>NUCLEOTIDE SEQUENCE</scope>
    <source>
        <strain evidence="7">11159</strain>
    </source>
</reference>
<dbReference type="SUPFAM" id="SSF53335">
    <property type="entry name" value="S-adenosyl-L-methionine-dependent methyltransferases"/>
    <property type="match status" value="1"/>
</dbReference>
<dbReference type="NCBIfam" id="TIGR00138">
    <property type="entry name" value="rsmG_gidB"/>
    <property type="match status" value="1"/>
</dbReference>
<dbReference type="EMBL" id="JADIMY010000125">
    <property type="protein sequence ID" value="MBO8428197.1"/>
    <property type="molecule type" value="Genomic_DNA"/>
</dbReference>
<protein>
    <recommendedName>
        <fullName evidence="6">Ribosomal RNA small subunit methyltransferase G</fullName>
        <ecNumber evidence="6">2.1.1.-</ecNumber>
    </recommendedName>
    <alternativeName>
        <fullName evidence="6">16S rRNA 7-methylguanosine methyltransferase</fullName>
        <shortName evidence="6">16S rRNA m7G methyltransferase</shortName>
    </alternativeName>
</protein>
<keyword evidence="1 6" id="KW-0963">Cytoplasm</keyword>
<comment type="similarity">
    <text evidence="6">Belongs to the methyltransferase superfamily. RNA methyltransferase RsmG family.</text>
</comment>
<evidence type="ECO:0000256" key="3">
    <source>
        <dbReference type="ARBA" id="ARBA00022603"/>
    </source>
</evidence>
<accession>A0A9D9GXR8</accession>
<evidence type="ECO:0000256" key="6">
    <source>
        <dbReference type="HAMAP-Rule" id="MF_00074"/>
    </source>
</evidence>
<feature type="binding site" evidence="6">
    <location>
        <position position="140"/>
    </location>
    <ligand>
        <name>S-adenosyl-L-methionine</name>
        <dbReference type="ChEBI" id="CHEBI:59789"/>
    </ligand>
</feature>
<dbReference type="Proteomes" id="UP000823613">
    <property type="component" value="Unassembled WGS sequence"/>
</dbReference>
<dbReference type="FunFam" id="3.40.50.150:FF:000041">
    <property type="entry name" value="Ribosomal RNA small subunit methyltransferase G"/>
    <property type="match status" value="1"/>
</dbReference>
<sequence>MLNFELLSEFNLTEKQKSKLNTFYELVINYNKLFNLTAIVEEEDFLIKHFYDSLSITKFIKVDNDENVMDLGTGAGFPGICLAIFYPNTNFYLVETTKKKIKFLEVVIDELSLNNVTLLNYRAELLPTKYKEFFDKVLSRAVSELRILSELSIPYLKVDGKLYSYKGIKYLEEIKNSESTLKVLNSEIKNIFSYKLPLLNIMHYIIEINKYKNCDIKYPRSYAKILKETI</sequence>
<dbReference type="PANTHER" id="PTHR31760">
    <property type="entry name" value="S-ADENOSYL-L-METHIONINE-DEPENDENT METHYLTRANSFERASES SUPERFAMILY PROTEIN"/>
    <property type="match status" value="1"/>
</dbReference>
<dbReference type="Gene3D" id="3.40.50.150">
    <property type="entry name" value="Vaccinia Virus protein VP39"/>
    <property type="match status" value="1"/>
</dbReference>
<evidence type="ECO:0000256" key="1">
    <source>
        <dbReference type="ARBA" id="ARBA00022490"/>
    </source>
</evidence>